<dbReference type="CDD" id="cd05153">
    <property type="entry name" value="HomoserineK_II"/>
    <property type="match status" value="1"/>
</dbReference>
<dbReference type="GO" id="GO:0009088">
    <property type="term" value="P:threonine biosynthetic process"/>
    <property type="evidence" value="ECO:0007669"/>
    <property type="project" value="UniProtKB-UniRule"/>
</dbReference>
<dbReference type="Pfam" id="PF01636">
    <property type="entry name" value="APH"/>
    <property type="match status" value="1"/>
</dbReference>
<organism evidence="11 12">
    <name type="scientific">Massilia aurea</name>
    <dbReference type="NCBI Taxonomy" id="373040"/>
    <lineage>
        <taxon>Bacteria</taxon>
        <taxon>Pseudomonadati</taxon>
        <taxon>Pseudomonadota</taxon>
        <taxon>Betaproteobacteria</taxon>
        <taxon>Burkholderiales</taxon>
        <taxon>Oxalobacteraceae</taxon>
        <taxon>Telluria group</taxon>
        <taxon>Massilia</taxon>
    </lineage>
</organism>
<evidence type="ECO:0000256" key="9">
    <source>
        <dbReference type="NCBIfam" id="TIGR00938"/>
    </source>
</evidence>
<dbReference type="GO" id="GO:0004413">
    <property type="term" value="F:homoserine kinase activity"/>
    <property type="evidence" value="ECO:0007669"/>
    <property type="project" value="UniProtKB-UniRule"/>
</dbReference>
<dbReference type="Gene3D" id="3.90.1200.10">
    <property type="match status" value="1"/>
</dbReference>
<name>A0A7W9X3Z8_9BURK</name>
<evidence type="ECO:0000256" key="5">
    <source>
        <dbReference type="ARBA" id="ARBA00022777"/>
    </source>
</evidence>
<dbReference type="UniPathway" id="UPA00050">
    <property type="reaction ID" value="UER00064"/>
</dbReference>
<keyword evidence="4 8" id="KW-0547">Nucleotide-binding</keyword>
<keyword evidence="5 8" id="KW-0418">Kinase</keyword>
<dbReference type="RefSeq" id="WP_183556905.1">
    <property type="nucleotide sequence ID" value="NZ_JACHBX010000005.1"/>
</dbReference>
<comment type="caution">
    <text evidence="11">The sequence shown here is derived from an EMBL/GenBank/DDBJ whole genome shotgun (WGS) entry which is preliminary data.</text>
</comment>
<dbReference type="EMBL" id="JACHBX010000005">
    <property type="protein sequence ID" value="MBB6136008.1"/>
    <property type="molecule type" value="Genomic_DNA"/>
</dbReference>
<comment type="catalytic activity">
    <reaction evidence="8">
        <text>L-homoserine + ATP = O-phospho-L-homoserine + ADP + H(+)</text>
        <dbReference type="Rhea" id="RHEA:13985"/>
        <dbReference type="ChEBI" id="CHEBI:15378"/>
        <dbReference type="ChEBI" id="CHEBI:30616"/>
        <dbReference type="ChEBI" id="CHEBI:57476"/>
        <dbReference type="ChEBI" id="CHEBI:57590"/>
        <dbReference type="ChEBI" id="CHEBI:456216"/>
        <dbReference type="EC" id="2.7.1.39"/>
    </reaction>
</comment>
<dbReference type="InterPro" id="IPR002575">
    <property type="entry name" value="Aminoglycoside_PTrfase"/>
</dbReference>
<dbReference type="PANTHER" id="PTHR21064:SF6">
    <property type="entry name" value="AMINOGLYCOSIDE PHOSPHOTRANSFERASE DOMAIN-CONTAINING PROTEIN"/>
    <property type="match status" value="1"/>
</dbReference>
<evidence type="ECO:0000256" key="3">
    <source>
        <dbReference type="ARBA" id="ARBA00022697"/>
    </source>
</evidence>
<dbReference type="InterPro" id="IPR005280">
    <property type="entry name" value="Homoserine_kinase_II"/>
</dbReference>
<accession>A0A7W9X3Z8</accession>
<evidence type="ECO:0000256" key="8">
    <source>
        <dbReference type="HAMAP-Rule" id="MF_00301"/>
    </source>
</evidence>
<dbReference type="GO" id="GO:0005524">
    <property type="term" value="F:ATP binding"/>
    <property type="evidence" value="ECO:0007669"/>
    <property type="project" value="UniProtKB-KW"/>
</dbReference>
<evidence type="ECO:0000256" key="2">
    <source>
        <dbReference type="ARBA" id="ARBA00022679"/>
    </source>
</evidence>
<dbReference type="Proteomes" id="UP000540787">
    <property type="component" value="Unassembled WGS sequence"/>
</dbReference>
<evidence type="ECO:0000256" key="7">
    <source>
        <dbReference type="ARBA" id="ARBA00038240"/>
    </source>
</evidence>
<evidence type="ECO:0000259" key="10">
    <source>
        <dbReference type="Pfam" id="PF01636"/>
    </source>
</evidence>
<dbReference type="SUPFAM" id="SSF56112">
    <property type="entry name" value="Protein kinase-like (PK-like)"/>
    <property type="match status" value="1"/>
</dbReference>
<keyword evidence="2 8" id="KW-0808">Transferase</keyword>
<comment type="pathway">
    <text evidence="8">Amino-acid biosynthesis; L-threonine biosynthesis; L-threonine from L-aspartate: step 4/5.</text>
</comment>
<dbReference type="PANTHER" id="PTHR21064">
    <property type="entry name" value="AMINOGLYCOSIDE PHOSPHOTRANSFERASE DOMAIN-CONTAINING PROTEIN-RELATED"/>
    <property type="match status" value="1"/>
</dbReference>
<keyword evidence="12" id="KW-1185">Reference proteome</keyword>
<dbReference type="InterPro" id="IPR050249">
    <property type="entry name" value="Pseudomonas-type_ThrB"/>
</dbReference>
<keyword evidence="3 8" id="KW-0791">Threonine biosynthesis</keyword>
<dbReference type="Gene3D" id="3.30.200.20">
    <property type="entry name" value="Phosphorylase Kinase, domain 1"/>
    <property type="match status" value="1"/>
</dbReference>
<dbReference type="InterPro" id="IPR011009">
    <property type="entry name" value="Kinase-like_dom_sf"/>
</dbReference>
<evidence type="ECO:0000256" key="1">
    <source>
        <dbReference type="ARBA" id="ARBA00022605"/>
    </source>
</evidence>
<dbReference type="NCBIfam" id="TIGR00938">
    <property type="entry name" value="thrB_alt"/>
    <property type="match status" value="1"/>
</dbReference>
<protein>
    <recommendedName>
        <fullName evidence="8 9">Homoserine kinase</fullName>
        <shortName evidence="8">HK</shortName>
        <shortName evidence="8">HSK</shortName>
        <ecNumber evidence="8 9">2.7.1.39</ecNumber>
    </recommendedName>
</protein>
<evidence type="ECO:0000313" key="11">
    <source>
        <dbReference type="EMBL" id="MBB6136008.1"/>
    </source>
</evidence>
<evidence type="ECO:0000256" key="6">
    <source>
        <dbReference type="ARBA" id="ARBA00022840"/>
    </source>
</evidence>
<dbReference type="NCBIfam" id="NF003558">
    <property type="entry name" value="PRK05231.1"/>
    <property type="match status" value="1"/>
</dbReference>
<dbReference type="EC" id="2.7.1.39" evidence="8 9"/>
<keyword evidence="1 8" id="KW-0028">Amino-acid biosynthesis</keyword>
<proteinExistence type="inferred from homology"/>
<feature type="domain" description="Aminoglycoside phosphotransferase" evidence="10">
    <location>
        <begin position="27"/>
        <end position="266"/>
    </location>
</feature>
<evidence type="ECO:0000256" key="4">
    <source>
        <dbReference type="ARBA" id="ARBA00022741"/>
    </source>
</evidence>
<keyword evidence="6 8" id="KW-0067">ATP-binding</keyword>
<comment type="similarity">
    <text evidence="7 8">Belongs to the pseudomonas-type ThrB family.</text>
</comment>
<reference evidence="11 12" key="1">
    <citation type="submission" date="2020-08" db="EMBL/GenBank/DDBJ databases">
        <title>The Agave Microbiome: Exploring the role of microbial communities in plant adaptations to desert environments.</title>
        <authorList>
            <person name="Partida-Martinez L.P."/>
        </authorList>
    </citation>
    <scope>NUCLEOTIDE SEQUENCE [LARGE SCALE GENOMIC DNA]</scope>
    <source>
        <strain evidence="11 12">AT3.2</strain>
    </source>
</reference>
<sequence>MAVFTAVSLDDLHQWIKQFPLGQAVGLEGISSGIDNSNFFLNTQHGTQSGPQSGHYVLTIFENLRFDQLPFYVNLMRHLAGRGIPVPAPVPNNDGELIVSLHGKPAIIVSRLNGSSQLAPQPVHCAEVGRMLARMHLAAQDFALQQPNLRGIDWWTATAPEVAPLLSEAEATLLRDEVAFQATFAASATYANLTRGPVHADLFRNNVMFEGERLSGCFDFYFAGIDTWLYDVAVTVNDWCVDLATGELDEARVRALLDAYHAVRPFTDDERDAWQPLLRAGALRFWLSRLYDLHLPRAAELLTPHDPTHFERILRERIAHPAPGLPTTVIT</sequence>
<gene>
    <name evidence="8" type="primary">thrB</name>
    <name evidence="11" type="ORF">HD842_004185</name>
</gene>
<dbReference type="AlphaFoldDB" id="A0A7W9X3Z8"/>
<evidence type="ECO:0000313" key="12">
    <source>
        <dbReference type="Proteomes" id="UP000540787"/>
    </source>
</evidence>
<dbReference type="HAMAP" id="MF_00301">
    <property type="entry name" value="Homoser_kinase_2"/>
    <property type="match status" value="1"/>
</dbReference>